<dbReference type="SUPFAM" id="SSF103473">
    <property type="entry name" value="MFS general substrate transporter"/>
    <property type="match status" value="1"/>
</dbReference>
<dbReference type="InterPro" id="IPR050360">
    <property type="entry name" value="MFS_Sugar_Transporters"/>
</dbReference>
<evidence type="ECO:0000256" key="6">
    <source>
        <dbReference type="ARBA" id="ARBA00023136"/>
    </source>
</evidence>
<feature type="transmembrane region" description="Helical" evidence="8">
    <location>
        <begin position="207"/>
        <end position="230"/>
    </location>
</feature>
<feature type="transmembrane region" description="Helical" evidence="8">
    <location>
        <begin position="342"/>
        <end position="360"/>
    </location>
</feature>
<evidence type="ECO:0000256" key="8">
    <source>
        <dbReference type="SAM" id="Phobius"/>
    </source>
</evidence>
<feature type="transmembrane region" description="Helical" evidence="8">
    <location>
        <begin position="301"/>
        <end position="322"/>
    </location>
</feature>
<feature type="transmembrane region" description="Helical" evidence="8">
    <location>
        <begin position="402"/>
        <end position="426"/>
    </location>
</feature>
<dbReference type="FunFam" id="1.20.1250.20:FF:000117">
    <property type="entry name" value="MFS hexose transporter"/>
    <property type="match status" value="1"/>
</dbReference>
<keyword evidence="6 8" id="KW-0472">Membrane</keyword>
<proteinExistence type="inferred from homology"/>
<comment type="similarity">
    <text evidence="2 7">Belongs to the major facilitator superfamily. Sugar transporter (TC 2.A.1.1) family.</text>
</comment>
<dbReference type="Gene3D" id="1.20.1250.20">
    <property type="entry name" value="MFS general substrate transporter like domains"/>
    <property type="match status" value="1"/>
</dbReference>
<dbReference type="NCBIfam" id="TIGR00879">
    <property type="entry name" value="SP"/>
    <property type="match status" value="1"/>
</dbReference>
<dbReference type="PRINTS" id="PR00171">
    <property type="entry name" value="SUGRTRNSPORT"/>
</dbReference>
<dbReference type="PANTHER" id="PTHR48022">
    <property type="entry name" value="PLASTIDIC GLUCOSE TRANSPORTER 4"/>
    <property type="match status" value="1"/>
</dbReference>
<evidence type="ECO:0000256" key="4">
    <source>
        <dbReference type="ARBA" id="ARBA00022692"/>
    </source>
</evidence>
<dbReference type="InterPro" id="IPR005829">
    <property type="entry name" value="Sugar_transporter_CS"/>
</dbReference>
<feature type="transmembrane region" description="Helical" evidence="8">
    <location>
        <begin position="119"/>
        <end position="137"/>
    </location>
</feature>
<feature type="transmembrane region" description="Helical" evidence="8">
    <location>
        <begin position="48"/>
        <end position="67"/>
    </location>
</feature>
<evidence type="ECO:0000256" key="7">
    <source>
        <dbReference type="RuleBase" id="RU003346"/>
    </source>
</evidence>
<feature type="transmembrane region" description="Helical" evidence="8">
    <location>
        <begin position="180"/>
        <end position="201"/>
    </location>
</feature>
<dbReference type="PROSITE" id="PS50850">
    <property type="entry name" value="MFS"/>
    <property type="match status" value="1"/>
</dbReference>
<evidence type="ECO:0000313" key="11">
    <source>
        <dbReference type="Proteomes" id="UP000547976"/>
    </source>
</evidence>
<dbReference type="PROSITE" id="PS00216">
    <property type="entry name" value="SUGAR_TRANSPORT_1"/>
    <property type="match status" value="1"/>
</dbReference>
<dbReference type="GeneID" id="59311488"/>
<evidence type="ECO:0000256" key="2">
    <source>
        <dbReference type="ARBA" id="ARBA00010992"/>
    </source>
</evidence>
<keyword evidence="4 8" id="KW-0812">Transmembrane</keyword>
<dbReference type="PANTHER" id="PTHR48022:SF3">
    <property type="entry name" value="HEXOSE TRANSPORTER PROTEIN (AFU_ORTHOLOGUE AFUA_8G04480)-RELATED"/>
    <property type="match status" value="1"/>
</dbReference>
<dbReference type="GO" id="GO:0005351">
    <property type="term" value="F:carbohydrate:proton symporter activity"/>
    <property type="evidence" value="ECO:0007669"/>
    <property type="project" value="TreeGrafter"/>
</dbReference>
<dbReference type="Proteomes" id="UP000547976">
    <property type="component" value="Unassembled WGS sequence"/>
</dbReference>
<keyword evidence="11" id="KW-1185">Reference proteome</keyword>
<comment type="caution">
    <text evidence="10">The sequence shown here is derived from an EMBL/GenBank/DDBJ whole genome shotgun (WGS) entry which is preliminary data.</text>
</comment>
<dbReference type="OrthoDB" id="6133115at2759"/>
<feature type="transmembrane region" description="Helical" evidence="8">
    <location>
        <begin position="367"/>
        <end position="390"/>
    </location>
</feature>
<keyword evidence="3 7" id="KW-0813">Transport</keyword>
<sequence length="538" mass="59126">MGSQFTTAVVGSSPTEKKGAAAAAGNDLAAVLPDDARPWYRVPHLLKLNLLLLIPLVSSGAIGYDGSMMNGLQTLPQWRGYFGQPEGAMLGALNSVYPAGKVIALFFVTYVCDRFGRKTAMMVGALTCVAFAIMQAVSQNLETFIAARAILGFFTSFLAQPSPILITELAYPTHRGKLTALYNTSFYLGGIIAAWCTYGTFKIDSTWSWRIPSLLQGALPFIQLLAVYFLPESPRWLVAHGRREEARKILATYHAGGDANAPLVNFVMAEIEGALTHEADSMSQNSWLELVRTPANRKRTLIAVVVGWFAQWNGINLVSYYLVLVLNTIGITAAKEQTLINGLLQISNWLAAIFVGAMLVDRLGRRTLFLLSTCGMFVSYIIWTALSASFDSTRSPTTGKAIVGFVFITFFFYAIAWAPLLQAYTVEIFPYTLRSRGVSVMYVSTFVGLVVGNQVNPIAMKNIGWKYYIVFCCILACLIVVIWFLFPETKGHTLEEIQAIFEGTSHGALHAGKLDDIEHGRLDQDAKKDKKVDQVELA</sequence>
<feature type="transmembrane region" description="Helical" evidence="8">
    <location>
        <begin position="438"/>
        <end position="455"/>
    </location>
</feature>
<feature type="transmembrane region" description="Helical" evidence="8">
    <location>
        <begin position="143"/>
        <end position="159"/>
    </location>
</feature>
<comment type="subcellular location">
    <subcellularLocation>
        <location evidence="1">Membrane</location>
        <topology evidence="1">Multi-pass membrane protein</topology>
    </subcellularLocation>
</comment>
<dbReference type="InterPro" id="IPR003663">
    <property type="entry name" value="Sugar/inositol_transpt"/>
</dbReference>
<reference evidence="10 11" key="1">
    <citation type="submission" date="2020-05" db="EMBL/GenBank/DDBJ databases">
        <title>Identification and distribution of gene clusters putatively required for synthesis of sphingolipid metabolism inhibitors in phylogenetically diverse species of the filamentous fungus Fusarium.</title>
        <authorList>
            <person name="Kim H.-S."/>
            <person name="Busman M."/>
            <person name="Brown D.W."/>
            <person name="Divon H."/>
            <person name="Uhlig S."/>
            <person name="Proctor R.H."/>
        </authorList>
    </citation>
    <scope>NUCLEOTIDE SEQUENCE [LARGE SCALE GENOMIC DNA]</scope>
    <source>
        <strain evidence="10 11">NRRL 66333</strain>
    </source>
</reference>
<organism evidence="10 11">
    <name type="scientific">Gibberella subglutinans</name>
    <name type="common">Fusarium subglutinans</name>
    <dbReference type="NCBI Taxonomy" id="42677"/>
    <lineage>
        <taxon>Eukaryota</taxon>
        <taxon>Fungi</taxon>
        <taxon>Dikarya</taxon>
        <taxon>Ascomycota</taxon>
        <taxon>Pezizomycotina</taxon>
        <taxon>Sordariomycetes</taxon>
        <taxon>Hypocreomycetidae</taxon>
        <taxon>Hypocreales</taxon>
        <taxon>Nectriaceae</taxon>
        <taxon>Fusarium</taxon>
        <taxon>Fusarium fujikuroi species complex</taxon>
    </lineage>
</organism>
<evidence type="ECO:0000256" key="3">
    <source>
        <dbReference type="ARBA" id="ARBA00022448"/>
    </source>
</evidence>
<keyword evidence="10" id="KW-0762">Sugar transport</keyword>
<dbReference type="GO" id="GO:0016020">
    <property type="term" value="C:membrane"/>
    <property type="evidence" value="ECO:0007669"/>
    <property type="project" value="UniProtKB-SubCell"/>
</dbReference>
<keyword evidence="5 8" id="KW-1133">Transmembrane helix</keyword>
<gene>
    <name evidence="10" type="ORF">FSUBG_12023</name>
</gene>
<dbReference type="InterPro" id="IPR036259">
    <property type="entry name" value="MFS_trans_sf"/>
</dbReference>
<accession>A0A8H5P1R6</accession>
<dbReference type="InterPro" id="IPR020846">
    <property type="entry name" value="MFS_dom"/>
</dbReference>
<protein>
    <submittedName>
        <fullName evidence="10">Glucose transporter</fullName>
    </submittedName>
</protein>
<evidence type="ECO:0000256" key="1">
    <source>
        <dbReference type="ARBA" id="ARBA00004141"/>
    </source>
</evidence>
<feature type="domain" description="Major facilitator superfamily (MFS) profile" evidence="9">
    <location>
        <begin position="51"/>
        <end position="490"/>
    </location>
</feature>
<dbReference type="EMBL" id="JAAOAV010000245">
    <property type="protein sequence ID" value="KAF5586732.1"/>
    <property type="molecule type" value="Genomic_DNA"/>
</dbReference>
<feature type="transmembrane region" description="Helical" evidence="8">
    <location>
        <begin position="467"/>
        <end position="486"/>
    </location>
</feature>
<evidence type="ECO:0000256" key="5">
    <source>
        <dbReference type="ARBA" id="ARBA00022989"/>
    </source>
</evidence>
<dbReference type="AlphaFoldDB" id="A0A8H5P1R6"/>
<dbReference type="InterPro" id="IPR005828">
    <property type="entry name" value="MFS_sugar_transport-like"/>
</dbReference>
<evidence type="ECO:0000313" key="10">
    <source>
        <dbReference type="EMBL" id="KAF5586732.1"/>
    </source>
</evidence>
<feature type="transmembrane region" description="Helical" evidence="8">
    <location>
        <begin position="87"/>
        <end position="112"/>
    </location>
</feature>
<dbReference type="Pfam" id="PF00083">
    <property type="entry name" value="Sugar_tr"/>
    <property type="match status" value="1"/>
</dbReference>
<dbReference type="RefSeq" id="XP_036532484.1">
    <property type="nucleotide sequence ID" value="XM_036676770.1"/>
</dbReference>
<name>A0A8H5P1R6_GIBSU</name>
<evidence type="ECO:0000259" key="9">
    <source>
        <dbReference type="PROSITE" id="PS50850"/>
    </source>
</evidence>